<dbReference type="SUPFAM" id="SSF51110">
    <property type="entry name" value="alpha-D-mannose-specific plant lectins"/>
    <property type="match status" value="1"/>
</dbReference>
<feature type="transmembrane region" description="Helical" evidence="4">
    <location>
        <begin position="40"/>
        <end position="60"/>
    </location>
</feature>
<evidence type="ECO:0000313" key="6">
    <source>
        <dbReference type="EMBL" id="RYR61667.1"/>
    </source>
</evidence>
<accession>A0A445DER8</accession>
<feature type="domain" description="Bulb-type lectin" evidence="5">
    <location>
        <begin position="82"/>
        <end position="199"/>
    </location>
</feature>
<comment type="caution">
    <text evidence="6">The sequence shown here is derived from an EMBL/GenBank/DDBJ whole genome shotgun (WGS) entry which is preliminary data.</text>
</comment>
<feature type="transmembrane region" description="Helical" evidence="4">
    <location>
        <begin position="472"/>
        <end position="497"/>
    </location>
</feature>
<keyword evidence="4" id="KW-0812">Transmembrane</keyword>
<dbReference type="EMBL" id="SDMP01000004">
    <property type="protein sequence ID" value="RYR61667.1"/>
    <property type="molecule type" value="Genomic_DNA"/>
</dbReference>
<proteinExistence type="predicted"/>
<evidence type="ECO:0000256" key="3">
    <source>
        <dbReference type="ARBA" id="ARBA00023180"/>
    </source>
</evidence>
<evidence type="ECO:0000256" key="1">
    <source>
        <dbReference type="ARBA" id="ARBA00022729"/>
    </source>
</evidence>
<dbReference type="AlphaFoldDB" id="A0A445DER8"/>
<evidence type="ECO:0000256" key="4">
    <source>
        <dbReference type="SAM" id="Phobius"/>
    </source>
</evidence>
<keyword evidence="2" id="KW-1015">Disulfide bond</keyword>
<dbReference type="Gramene" id="arahy.Tifrunner.gnm2.ann2.Ah04g291900.1">
    <property type="protein sequence ID" value="arahy.Tifrunner.gnm2.ann2.Ah04g291900.1-CDS"/>
    <property type="gene ID" value="arahy.Tifrunner.gnm2.ann2.Ah04g291900"/>
</dbReference>
<reference evidence="6 7" key="1">
    <citation type="submission" date="2019-01" db="EMBL/GenBank/DDBJ databases">
        <title>Sequencing of cultivated peanut Arachis hypogaea provides insights into genome evolution and oil improvement.</title>
        <authorList>
            <person name="Chen X."/>
        </authorList>
    </citation>
    <scope>NUCLEOTIDE SEQUENCE [LARGE SCALE GENOMIC DNA]</scope>
    <source>
        <strain evidence="7">cv. Fuhuasheng</strain>
        <tissue evidence="6">Leaves</tissue>
    </source>
</reference>
<dbReference type="InterPro" id="IPR051343">
    <property type="entry name" value="G-type_lectin_kinases/EP1-like"/>
</dbReference>
<dbReference type="PROSITE" id="PS50927">
    <property type="entry name" value="BULB_LECTIN"/>
    <property type="match status" value="1"/>
</dbReference>
<dbReference type="SMR" id="A0A445DER8"/>
<organism evidence="6 7">
    <name type="scientific">Arachis hypogaea</name>
    <name type="common">Peanut</name>
    <dbReference type="NCBI Taxonomy" id="3818"/>
    <lineage>
        <taxon>Eukaryota</taxon>
        <taxon>Viridiplantae</taxon>
        <taxon>Streptophyta</taxon>
        <taxon>Embryophyta</taxon>
        <taxon>Tracheophyta</taxon>
        <taxon>Spermatophyta</taxon>
        <taxon>Magnoliopsida</taxon>
        <taxon>eudicotyledons</taxon>
        <taxon>Gunneridae</taxon>
        <taxon>Pentapetalae</taxon>
        <taxon>rosids</taxon>
        <taxon>fabids</taxon>
        <taxon>Fabales</taxon>
        <taxon>Fabaceae</taxon>
        <taxon>Papilionoideae</taxon>
        <taxon>50 kb inversion clade</taxon>
        <taxon>dalbergioids sensu lato</taxon>
        <taxon>Dalbergieae</taxon>
        <taxon>Pterocarpus clade</taxon>
        <taxon>Arachis</taxon>
    </lineage>
</organism>
<dbReference type="InterPro" id="IPR001480">
    <property type="entry name" value="Bulb-type_lectin_dom"/>
</dbReference>
<keyword evidence="4" id="KW-0472">Membrane</keyword>
<protein>
    <recommendedName>
        <fullName evidence="5">Bulb-type lectin domain-containing protein</fullName>
    </recommendedName>
</protein>
<evidence type="ECO:0000256" key="2">
    <source>
        <dbReference type="ARBA" id="ARBA00023157"/>
    </source>
</evidence>
<keyword evidence="3" id="KW-0325">Glycoprotein</keyword>
<sequence length="511" mass="57512">MPNFSFFTSCNQFWPKPNQTHLQNHPINIPKTSKSNLERLLLLLMNLLFFVVFLFFTYGFSSEPGVGIGYQLMVAVPVIYDSDFKGRGFLVETNHTTTKSNFRVALSIDPFNGRYTCSLQVFLGDVKVWDSGHYSRFFTTEKCLLEITMDGDLMLKGPKEHVGWKTGTSGQGVKRLEIQKTGNLVLVDAMNNIKWQSFNFPTDVMLEGQVLDVATRLTSFQSNSSLFYSFEIEENRVALYLNSGNLRYSYWHFQPSMNRSISYVKLISTGLALFNVKYKKIAEIQSNRIHPLSFLALKNDTGNFGLYYYSPEKANFQASFQALNSTCDLPIACRPYGICTFSNSCSCIQILSKDDNEISSDCSSAVSGSFCDGKQAEIIELDNVSSVLKGVPKMVKISKEECGNLCLEDCKCASALYFRNASTNVEECYIYRLVLGLKQVDKGTGFSYMVKVPKGSGRNHEKHNNNNNVKRWVLILVGVVDGVIILVIVGGFGYWLVKRRTHTFHSQATAS</sequence>
<evidence type="ECO:0000313" key="7">
    <source>
        <dbReference type="Proteomes" id="UP000289738"/>
    </source>
</evidence>
<keyword evidence="7" id="KW-1185">Reference proteome</keyword>
<keyword evidence="1" id="KW-0732">Signal</keyword>
<dbReference type="Gene3D" id="2.90.10.10">
    <property type="entry name" value="Bulb-type lectin domain"/>
    <property type="match status" value="1"/>
</dbReference>
<dbReference type="InterPro" id="IPR036426">
    <property type="entry name" value="Bulb-type_lectin_dom_sf"/>
</dbReference>
<keyword evidence="4" id="KW-1133">Transmembrane helix</keyword>
<evidence type="ECO:0000259" key="5">
    <source>
        <dbReference type="PROSITE" id="PS50927"/>
    </source>
</evidence>
<gene>
    <name evidence="6" type="ORF">Ahy_A04g018871</name>
</gene>
<dbReference type="STRING" id="3818.A0A445DER8"/>
<dbReference type="Pfam" id="PF01453">
    <property type="entry name" value="B_lectin"/>
    <property type="match status" value="1"/>
</dbReference>
<name>A0A445DER8_ARAHY</name>
<dbReference type="Proteomes" id="UP000289738">
    <property type="component" value="Chromosome A04"/>
</dbReference>
<dbReference type="SMART" id="SM00108">
    <property type="entry name" value="B_lectin"/>
    <property type="match status" value="1"/>
</dbReference>
<dbReference type="CDD" id="cd12087">
    <property type="entry name" value="TM_EGFR-like"/>
    <property type="match status" value="1"/>
</dbReference>
<dbReference type="PANTHER" id="PTHR47976:SF120">
    <property type="entry name" value="G-TYPE LECTIN S-RECEPTOR-LIKE SERINE_THREONINE-PROTEIN KINASE SD2-5"/>
    <property type="match status" value="1"/>
</dbReference>
<dbReference type="PANTHER" id="PTHR47976">
    <property type="entry name" value="G-TYPE LECTIN S-RECEPTOR-LIKE SERINE/THREONINE-PROTEIN KINASE SD2-5"/>
    <property type="match status" value="1"/>
</dbReference>